<gene>
    <name evidence="4" type="ORF">PMF13cell1_04915</name>
</gene>
<dbReference type="KEGG" id="bpro:PMF13cell1_04915"/>
<dbReference type="RefSeq" id="WP_115623155.1">
    <property type="nucleotide sequence ID" value="NZ_AP031439.1"/>
</dbReference>
<organism evidence="4 5">
    <name type="scientific">Blautia producta</name>
    <dbReference type="NCBI Taxonomy" id="33035"/>
    <lineage>
        <taxon>Bacteria</taxon>
        <taxon>Bacillati</taxon>
        <taxon>Bacillota</taxon>
        <taxon>Clostridia</taxon>
        <taxon>Lachnospirales</taxon>
        <taxon>Lachnospiraceae</taxon>
        <taxon>Blautia</taxon>
    </lineage>
</organism>
<evidence type="ECO:0000256" key="2">
    <source>
        <dbReference type="SAM" id="Phobius"/>
    </source>
</evidence>
<dbReference type="EMBL" id="CP035945">
    <property type="protein sequence ID" value="QBE99341.1"/>
    <property type="molecule type" value="Genomic_DNA"/>
</dbReference>
<evidence type="ECO:0000256" key="1">
    <source>
        <dbReference type="SAM" id="MobiDB-lite"/>
    </source>
</evidence>
<accession>A0A4P6M2D6</accession>
<dbReference type="InterPro" id="IPR025436">
    <property type="entry name" value="DUF4179"/>
</dbReference>
<dbReference type="Proteomes" id="UP000289794">
    <property type="component" value="Chromosome"/>
</dbReference>
<feature type="transmembrane region" description="Helical" evidence="2">
    <location>
        <begin position="51"/>
        <end position="74"/>
    </location>
</feature>
<keyword evidence="2" id="KW-0812">Transmembrane</keyword>
<sequence>MKYTENEMKEILSQKLELSDQAEERLQETYSQIRMENKTKTIHAKKSWRKVTAAAAAVALALTVTGGTAAAAYLSEHTDFLQGMFGNTTKPSQEAVQVPADPDKDDGMMADVPGKEYVPVDEEKADALIGDNVADLNLTKEINGHTLTIESIVSDGNGMLMSFTLEKPGGITCLLADEGTNQTKGAAFSQDTDFLFIAENQDGDAAGDYMYIDLERSTDEKYYLYDYMIWPSDRTEKIQPRLHIYKYAATLGELQELYETDPDRQEELSAQTEEEYWELPEIESIPMQSLEKDGTWICSYSPISMVINMAALLPQEQAQDPYYIKYIELKYKDGSSYVISKQDELDNTGYLCGVDSELRLTYNRIVDPKDIAQIVINDNTYDIN</sequence>
<feature type="domain" description="DUF4179" evidence="3">
    <location>
        <begin position="45"/>
        <end position="166"/>
    </location>
</feature>
<evidence type="ECO:0000313" key="5">
    <source>
        <dbReference type="Proteomes" id="UP000289794"/>
    </source>
</evidence>
<dbReference type="AlphaFoldDB" id="A0A4P6M2D6"/>
<protein>
    <recommendedName>
        <fullName evidence="3">DUF4179 domain-containing protein</fullName>
    </recommendedName>
</protein>
<evidence type="ECO:0000313" key="4">
    <source>
        <dbReference type="EMBL" id="QBE99341.1"/>
    </source>
</evidence>
<keyword evidence="2" id="KW-1133">Transmembrane helix</keyword>
<dbReference type="Gene3D" id="2.60.40.1630">
    <property type="entry name" value="bacillus anthracis domain"/>
    <property type="match status" value="1"/>
</dbReference>
<dbReference type="Pfam" id="PF13786">
    <property type="entry name" value="DUF4179"/>
    <property type="match status" value="1"/>
</dbReference>
<reference evidence="4 5" key="1">
    <citation type="submission" date="2019-01" db="EMBL/GenBank/DDBJ databases">
        <title>PMF-metabolizing Aryl O-demethylase.</title>
        <authorList>
            <person name="Kim M."/>
        </authorList>
    </citation>
    <scope>NUCLEOTIDE SEQUENCE [LARGE SCALE GENOMIC DNA]</scope>
    <source>
        <strain evidence="4 5">PMF1</strain>
    </source>
</reference>
<name>A0A4P6M2D6_9FIRM</name>
<evidence type="ECO:0000259" key="3">
    <source>
        <dbReference type="Pfam" id="PF13786"/>
    </source>
</evidence>
<proteinExistence type="predicted"/>
<keyword evidence="2" id="KW-0472">Membrane</keyword>
<feature type="region of interest" description="Disordered" evidence="1">
    <location>
        <begin position="91"/>
        <end position="111"/>
    </location>
</feature>